<comment type="similarity">
    <text evidence="1">Belongs to the LysR transcriptional regulatory family.</text>
</comment>
<organism evidence="6 7">
    <name type="scientific">Litoribrevibacter euphylliae</name>
    <dbReference type="NCBI Taxonomy" id="1834034"/>
    <lineage>
        <taxon>Bacteria</taxon>
        <taxon>Pseudomonadati</taxon>
        <taxon>Pseudomonadota</taxon>
        <taxon>Gammaproteobacteria</taxon>
        <taxon>Oceanospirillales</taxon>
        <taxon>Oceanospirillaceae</taxon>
        <taxon>Litoribrevibacter</taxon>
    </lineage>
</organism>
<protein>
    <submittedName>
        <fullName evidence="6">LysR family transcriptional regulator</fullName>
    </submittedName>
</protein>
<accession>A0ABV7HGN8</accession>
<keyword evidence="2" id="KW-0805">Transcription regulation</keyword>
<dbReference type="Pfam" id="PF03466">
    <property type="entry name" value="LysR_substrate"/>
    <property type="match status" value="1"/>
</dbReference>
<dbReference type="InterPro" id="IPR000847">
    <property type="entry name" value="LysR_HTH_N"/>
</dbReference>
<keyword evidence="3" id="KW-0238">DNA-binding</keyword>
<dbReference type="Pfam" id="PF00126">
    <property type="entry name" value="HTH_1"/>
    <property type="match status" value="1"/>
</dbReference>
<feature type="domain" description="HTH lysR-type" evidence="5">
    <location>
        <begin position="20"/>
        <end position="77"/>
    </location>
</feature>
<gene>
    <name evidence="6" type="ORF">ACFOEK_06665</name>
</gene>
<keyword evidence="4" id="KW-0804">Transcription</keyword>
<keyword evidence="7" id="KW-1185">Reference proteome</keyword>
<dbReference type="PROSITE" id="PS50931">
    <property type="entry name" value="HTH_LYSR"/>
    <property type="match status" value="1"/>
</dbReference>
<evidence type="ECO:0000313" key="7">
    <source>
        <dbReference type="Proteomes" id="UP001595476"/>
    </source>
</evidence>
<dbReference type="SUPFAM" id="SSF46785">
    <property type="entry name" value="Winged helix' DNA-binding domain"/>
    <property type="match status" value="1"/>
</dbReference>
<dbReference type="InterPro" id="IPR036390">
    <property type="entry name" value="WH_DNA-bd_sf"/>
</dbReference>
<dbReference type="Gene3D" id="3.40.190.290">
    <property type="match status" value="1"/>
</dbReference>
<evidence type="ECO:0000256" key="2">
    <source>
        <dbReference type="ARBA" id="ARBA00023015"/>
    </source>
</evidence>
<dbReference type="RefSeq" id="WP_386717986.1">
    <property type="nucleotide sequence ID" value="NZ_JBHRSZ010000002.1"/>
</dbReference>
<comment type="caution">
    <text evidence="6">The sequence shown here is derived from an EMBL/GenBank/DDBJ whole genome shotgun (WGS) entry which is preliminary data.</text>
</comment>
<sequence length="318" mass="35239">MSTFTVIHQQQRSELKMPKVTLDQWKMFHAVIEHGGYAQAADKLYKSQSTITYGIQKLQDQLGIKVLTIKGRKAVLTDAGEVLLRRSKTLLREADELERVASSLSQGWEAQINIVMDAIFPTCIVTEALNKLAEITPDTRIEFKETVLSGTNEALFDGTADLAITGTVPQGFLGEPLLNVEFQPVASPGHPLHQSGQPISLQDLKRERQLVTMDSGRKRVDSGWLGAEQRWSVNQMSIAIDQVSQGLGFAWLPVTRIRNQLEQGVLKPLVLKDGGVRFVQSYLVFKDPDQAGPGTLKLAELLTNICNEPACQKENHQA</sequence>
<evidence type="ECO:0000256" key="4">
    <source>
        <dbReference type="ARBA" id="ARBA00023163"/>
    </source>
</evidence>
<proteinExistence type="inferred from homology"/>
<dbReference type="Gene3D" id="1.10.10.10">
    <property type="entry name" value="Winged helix-like DNA-binding domain superfamily/Winged helix DNA-binding domain"/>
    <property type="match status" value="1"/>
</dbReference>
<dbReference type="EMBL" id="JBHRSZ010000002">
    <property type="protein sequence ID" value="MFC3150701.1"/>
    <property type="molecule type" value="Genomic_DNA"/>
</dbReference>
<dbReference type="SUPFAM" id="SSF53850">
    <property type="entry name" value="Periplasmic binding protein-like II"/>
    <property type="match status" value="1"/>
</dbReference>
<dbReference type="InterPro" id="IPR005119">
    <property type="entry name" value="LysR_subst-bd"/>
</dbReference>
<reference evidence="7" key="1">
    <citation type="journal article" date="2019" name="Int. J. Syst. Evol. Microbiol.">
        <title>The Global Catalogue of Microorganisms (GCM) 10K type strain sequencing project: providing services to taxonomists for standard genome sequencing and annotation.</title>
        <authorList>
            <consortium name="The Broad Institute Genomics Platform"/>
            <consortium name="The Broad Institute Genome Sequencing Center for Infectious Disease"/>
            <person name="Wu L."/>
            <person name="Ma J."/>
        </authorList>
    </citation>
    <scope>NUCLEOTIDE SEQUENCE [LARGE SCALE GENOMIC DNA]</scope>
    <source>
        <strain evidence="7">KCTC 52438</strain>
    </source>
</reference>
<dbReference type="PANTHER" id="PTHR30126">
    <property type="entry name" value="HTH-TYPE TRANSCRIPTIONAL REGULATOR"/>
    <property type="match status" value="1"/>
</dbReference>
<dbReference type="PANTHER" id="PTHR30126:SF88">
    <property type="entry name" value="TRANSCRIPTIONAL REGULATOR-RELATED"/>
    <property type="match status" value="1"/>
</dbReference>
<evidence type="ECO:0000259" key="5">
    <source>
        <dbReference type="PROSITE" id="PS50931"/>
    </source>
</evidence>
<evidence type="ECO:0000313" key="6">
    <source>
        <dbReference type="EMBL" id="MFC3150701.1"/>
    </source>
</evidence>
<dbReference type="InterPro" id="IPR036388">
    <property type="entry name" value="WH-like_DNA-bd_sf"/>
</dbReference>
<evidence type="ECO:0000256" key="1">
    <source>
        <dbReference type="ARBA" id="ARBA00009437"/>
    </source>
</evidence>
<dbReference type="Proteomes" id="UP001595476">
    <property type="component" value="Unassembled WGS sequence"/>
</dbReference>
<evidence type="ECO:0000256" key="3">
    <source>
        <dbReference type="ARBA" id="ARBA00023125"/>
    </source>
</evidence>
<name>A0ABV7HGN8_9GAMM</name>